<reference evidence="1" key="1">
    <citation type="submission" date="2024-07" db="EMBL/GenBank/DDBJ databases">
        <title>Genome sequencing of plant associated microbes to promote plant fitness in Sorghum bicolor and Oryza sativa.</title>
        <authorList>
            <person name="Coleman-Derr D."/>
        </authorList>
    </citation>
    <scope>NUCLEOTIDE SEQUENCE</scope>
    <source>
        <strain evidence="1">SAI-173</strain>
    </source>
</reference>
<dbReference type="Proteomes" id="UP001565447">
    <property type="component" value="Unassembled WGS sequence"/>
</dbReference>
<evidence type="ECO:0000313" key="2">
    <source>
        <dbReference type="Proteomes" id="UP001565447"/>
    </source>
</evidence>
<proteinExistence type="predicted"/>
<accession>A0ACC6USR6</accession>
<name>A0ACC6USR6_STRAO</name>
<keyword evidence="2" id="KW-1185">Reference proteome</keyword>
<comment type="caution">
    <text evidence="1">The sequence shown here is derived from an EMBL/GenBank/DDBJ whole genome shotgun (WGS) entry which is preliminary data.</text>
</comment>
<gene>
    <name evidence="1" type="ORF">RKD21_004787</name>
</gene>
<dbReference type="EMBL" id="JBGCBD010000002">
    <property type="protein sequence ID" value="MEY9814530.1"/>
    <property type="molecule type" value="Genomic_DNA"/>
</dbReference>
<protein>
    <submittedName>
        <fullName evidence="1">Transposase</fullName>
    </submittedName>
</protein>
<organism evidence="1 2">
    <name type="scientific">Streptomyces albogriseolus</name>
    <dbReference type="NCBI Taxonomy" id="1887"/>
    <lineage>
        <taxon>Bacteria</taxon>
        <taxon>Bacillati</taxon>
        <taxon>Actinomycetota</taxon>
        <taxon>Actinomycetes</taxon>
        <taxon>Kitasatosporales</taxon>
        <taxon>Streptomycetaceae</taxon>
        <taxon>Streptomyces</taxon>
        <taxon>Streptomyces albogriseolus group</taxon>
    </lineage>
</organism>
<sequence>MWRMYSDRVAATRKVRQFSGGVYDLGLHVVWCPKYRRPVLGGRVAERLEELIRQKAQARGWEIIALEVMPDHVHLFVKHDPKSSASYVANQFKGFTSRVLREEFPHLKSRMPTLWSSSYFAASVGAVSAATVEKYINTQWERPGKQGDGS</sequence>
<evidence type="ECO:0000313" key="1">
    <source>
        <dbReference type="EMBL" id="MEY9814530.1"/>
    </source>
</evidence>